<evidence type="ECO:0000313" key="1">
    <source>
        <dbReference type="EMBL" id="OQD96514.1"/>
    </source>
</evidence>
<name>A0A1V6R4R9_9EURO</name>
<organism evidence="1 2">
    <name type="scientific">Penicillium vulpinum</name>
    <dbReference type="NCBI Taxonomy" id="29845"/>
    <lineage>
        <taxon>Eukaryota</taxon>
        <taxon>Fungi</taxon>
        <taxon>Dikarya</taxon>
        <taxon>Ascomycota</taxon>
        <taxon>Pezizomycotina</taxon>
        <taxon>Eurotiomycetes</taxon>
        <taxon>Eurotiomycetidae</taxon>
        <taxon>Eurotiales</taxon>
        <taxon>Aspergillaceae</taxon>
        <taxon>Penicillium</taxon>
    </lineage>
</organism>
<keyword evidence="2" id="KW-1185">Reference proteome</keyword>
<evidence type="ECO:0000313" key="2">
    <source>
        <dbReference type="Proteomes" id="UP000191518"/>
    </source>
</evidence>
<comment type="caution">
    <text evidence="1">The sequence shown here is derived from an EMBL/GenBank/DDBJ whole genome shotgun (WGS) entry which is preliminary data.</text>
</comment>
<dbReference type="EMBL" id="MDYP01000089">
    <property type="protein sequence ID" value="OQD96514.1"/>
    <property type="molecule type" value="Genomic_DNA"/>
</dbReference>
<dbReference type="Proteomes" id="UP000191518">
    <property type="component" value="Unassembled WGS sequence"/>
</dbReference>
<gene>
    <name evidence="1" type="ORF">PENVUL_c089G09200</name>
</gene>
<proteinExistence type="predicted"/>
<dbReference type="AlphaFoldDB" id="A0A1V6R4R9"/>
<protein>
    <submittedName>
        <fullName evidence="1">Uncharacterized protein</fullName>
    </submittedName>
</protein>
<accession>A0A1V6R4R9</accession>
<sequence>MVELQMGCWIAGELHVGNYHLVQEMKKKHEDLLVGLAKVQQVRDVLAETLPKLHVGQAHGEDESALIVKKHTVDRDADWMTASVPDKVLMVAAEVGLHCDFWVELGYCHQPWSRLSEVPNMLFRESKKANGCQPILGLRDLTVVVGGKTPYRGSDLGTKTDLVVSTNVESVPESESATYYGLRGKQE</sequence>
<reference evidence="2" key="1">
    <citation type="journal article" date="2017" name="Nat. Microbiol.">
        <title>Global analysis of biosynthetic gene clusters reveals vast potential of secondary metabolite production in Penicillium species.</title>
        <authorList>
            <person name="Nielsen J.C."/>
            <person name="Grijseels S."/>
            <person name="Prigent S."/>
            <person name="Ji B."/>
            <person name="Dainat J."/>
            <person name="Nielsen K.F."/>
            <person name="Frisvad J.C."/>
            <person name="Workman M."/>
            <person name="Nielsen J."/>
        </authorList>
    </citation>
    <scope>NUCLEOTIDE SEQUENCE [LARGE SCALE GENOMIC DNA]</scope>
    <source>
        <strain evidence="2">IBT 29486</strain>
    </source>
</reference>